<dbReference type="InterPro" id="IPR015798">
    <property type="entry name" value="Cu_amine_oxidase_C"/>
</dbReference>
<proteinExistence type="inferred from homology"/>
<reference evidence="12" key="1">
    <citation type="journal article" date="2023" name="Mol. Phylogenet. Evol.">
        <title>Genome-scale phylogeny and comparative genomics of the fungal order Sordariales.</title>
        <authorList>
            <person name="Hensen N."/>
            <person name="Bonometti L."/>
            <person name="Westerberg I."/>
            <person name="Brannstrom I.O."/>
            <person name="Guillou S."/>
            <person name="Cros-Aarteil S."/>
            <person name="Calhoun S."/>
            <person name="Haridas S."/>
            <person name="Kuo A."/>
            <person name="Mondo S."/>
            <person name="Pangilinan J."/>
            <person name="Riley R."/>
            <person name="LaButti K."/>
            <person name="Andreopoulos B."/>
            <person name="Lipzen A."/>
            <person name="Chen C."/>
            <person name="Yan M."/>
            <person name="Daum C."/>
            <person name="Ng V."/>
            <person name="Clum A."/>
            <person name="Steindorff A."/>
            <person name="Ohm R.A."/>
            <person name="Martin F."/>
            <person name="Silar P."/>
            <person name="Natvig D.O."/>
            <person name="Lalanne C."/>
            <person name="Gautier V."/>
            <person name="Ament-Velasquez S.L."/>
            <person name="Kruys A."/>
            <person name="Hutchinson M.I."/>
            <person name="Powell A.J."/>
            <person name="Barry K."/>
            <person name="Miller A.N."/>
            <person name="Grigoriev I.V."/>
            <person name="Debuchy R."/>
            <person name="Gladieux P."/>
            <person name="Hiltunen Thoren M."/>
            <person name="Johannesson H."/>
        </authorList>
    </citation>
    <scope>NUCLEOTIDE SEQUENCE</scope>
    <source>
        <strain evidence="12">CBS 123565</strain>
    </source>
</reference>
<evidence type="ECO:0000256" key="2">
    <source>
        <dbReference type="ARBA" id="ARBA00007983"/>
    </source>
</evidence>
<evidence type="ECO:0000256" key="7">
    <source>
        <dbReference type="PIRSR" id="PIRSR600269-51"/>
    </source>
</evidence>
<feature type="region of interest" description="Disordered" evidence="9">
    <location>
        <begin position="1"/>
        <end position="22"/>
    </location>
</feature>
<protein>
    <recommendedName>
        <fullName evidence="8">Amine oxidase</fullName>
        <ecNumber evidence="8">1.4.3.-</ecNumber>
    </recommendedName>
</protein>
<feature type="modified residue" description="2',4',5'-topaquinone" evidence="7">
    <location>
        <position position="295"/>
    </location>
</feature>
<name>A0AAN6UDK8_9PEZI</name>
<dbReference type="Gene3D" id="2.70.98.20">
    <property type="entry name" value="Copper amine oxidase, catalytic domain"/>
    <property type="match status" value="1"/>
</dbReference>
<dbReference type="GO" id="GO:0005507">
    <property type="term" value="F:copper ion binding"/>
    <property type="evidence" value="ECO:0007669"/>
    <property type="project" value="InterPro"/>
</dbReference>
<keyword evidence="3 8" id="KW-0479">Metal-binding</keyword>
<evidence type="ECO:0000256" key="5">
    <source>
        <dbReference type="ARBA" id="ARBA00023002"/>
    </source>
</evidence>
<dbReference type="EMBL" id="MU853428">
    <property type="protein sequence ID" value="KAK4131025.1"/>
    <property type="molecule type" value="Genomic_DNA"/>
</dbReference>
<evidence type="ECO:0000256" key="6">
    <source>
        <dbReference type="ARBA" id="ARBA00023008"/>
    </source>
</evidence>
<comment type="caution">
    <text evidence="12">The sequence shown here is derived from an EMBL/GenBank/DDBJ whole genome shotgun (WGS) entry which is preliminary data.</text>
</comment>
<evidence type="ECO:0000256" key="3">
    <source>
        <dbReference type="ARBA" id="ARBA00022723"/>
    </source>
</evidence>
<gene>
    <name evidence="12" type="ORF">BT67DRAFT_436548</name>
</gene>
<feature type="domain" description="Copper amine oxidase catalytic" evidence="10">
    <location>
        <begin position="244"/>
        <end position="540"/>
    </location>
</feature>
<evidence type="ECO:0000259" key="11">
    <source>
        <dbReference type="Pfam" id="PF02727"/>
    </source>
</evidence>
<dbReference type="GO" id="GO:0008131">
    <property type="term" value="F:primary methylamine oxidase activity"/>
    <property type="evidence" value="ECO:0007669"/>
    <property type="project" value="InterPro"/>
</dbReference>
<dbReference type="PANTHER" id="PTHR10638:SF33">
    <property type="entry name" value="AMINE OXIDASE"/>
    <property type="match status" value="1"/>
</dbReference>
<comment type="cofactor">
    <cofactor evidence="8">
        <name>Cu cation</name>
        <dbReference type="ChEBI" id="CHEBI:23378"/>
    </cofactor>
    <text evidence="8">Contains 1 topaquinone per subunit.</text>
</comment>
<dbReference type="PANTHER" id="PTHR10638">
    <property type="entry name" value="COPPER AMINE OXIDASE"/>
    <property type="match status" value="1"/>
</dbReference>
<comment type="similarity">
    <text evidence="2 8">Belongs to the copper/topaquinone oxidase family.</text>
</comment>
<evidence type="ECO:0000256" key="1">
    <source>
        <dbReference type="ARBA" id="ARBA00001935"/>
    </source>
</evidence>
<keyword evidence="6 8" id="KW-0186">Copper</keyword>
<feature type="domain" description="Copper amine oxidase N2-terminal" evidence="11">
    <location>
        <begin position="23"/>
        <end position="110"/>
    </location>
</feature>
<evidence type="ECO:0000256" key="8">
    <source>
        <dbReference type="RuleBase" id="RU000672"/>
    </source>
</evidence>
<sequence length="581" mass="62836">MTATHNLDPPRDGGQHTVRPKLHPLGPLAAQEILQTSNLVRGCWPEDIDCHFKAVTLLEPAKAELVPYLAAERAGNSHGITIDRRAFVVYYFRGTHNLHEAIVNLSRQTVEANVRLGPFMHANGDGEELVAVEKALLADPAVQAEIAKLELPPGSVVVADPWIYGSDGVKDGAFYDDRRVMQCFLYMRDPRNPSEPDSCHYAFPLPVSPVIDPTTLAVVRIDILPTGLDGSVKPLGPWQATTRGGGKPAEMPNVICVHEQDAGILWKHTNYRTNRGVVVRNRELVLQTTLTVSNYEYILSFIFNTAGDVTYEARATGILSTQPLDLALTHAPHPFGTVVHPGVLAAFHQHFLSLRVDPMVAGHGNAIVYDEAAAIPRDPALNPHGVGYTVQRTGIATSGGHDLDAGKNRTFMIINPAVRNAVNGAAVGYRVMVPPMQGILADTDSFHHRRAEFADRSIYVTRHAERELHAGGLYTNQSRGGTGVRSWAGRGDSLAAGDPVLWVQFGINHIPRVEDFPVMPAETLRVTMRPGNFFDRNPAIDVPPGSQQVNCSVSLNELGNISMGVGDGGGLGSSCGSHGCV</sequence>
<evidence type="ECO:0000256" key="4">
    <source>
        <dbReference type="ARBA" id="ARBA00022772"/>
    </source>
</evidence>
<dbReference type="GO" id="GO:0048038">
    <property type="term" value="F:quinone binding"/>
    <property type="evidence" value="ECO:0007669"/>
    <property type="project" value="InterPro"/>
</dbReference>
<evidence type="ECO:0000313" key="12">
    <source>
        <dbReference type="EMBL" id="KAK4131025.1"/>
    </source>
</evidence>
<evidence type="ECO:0000256" key="9">
    <source>
        <dbReference type="SAM" id="MobiDB-lite"/>
    </source>
</evidence>
<dbReference type="Pfam" id="PF02727">
    <property type="entry name" value="Cu_amine_oxidN2"/>
    <property type="match status" value="1"/>
</dbReference>
<dbReference type="InterPro" id="IPR049948">
    <property type="entry name" value="Cu_Am_ox_TPQ-bd"/>
</dbReference>
<dbReference type="AlphaFoldDB" id="A0AAN6UDK8"/>
<evidence type="ECO:0000313" key="13">
    <source>
        <dbReference type="Proteomes" id="UP001304895"/>
    </source>
</evidence>
<comment type="cofactor">
    <cofactor evidence="1">
        <name>Cu cation</name>
        <dbReference type="ChEBI" id="CHEBI:23378"/>
    </cofactor>
</comment>
<keyword evidence="5 8" id="KW-0560">Oxidoreductase</keyword>
<keyword evidence="4 7" id="KW-0801">TPQ</keyword>
<dbReference type="SUPFAM" id="SSF49998">
    <property type="entry name" value="Amine oxidase catalytic domain"/>
    <property type="match status" value="1"/>
</dbReference>
<dbReference type="InterPro" id="IPR016182">
    <property type="entry name" value="Cu_amine_oxidase_N-reg"/>
</dbReference>
<dbReference type="PROSITE" id="PS01164">
    <property type="entry name" value="COPPER_AMINE_OXID_1"/>
    <property type="match status" value="1"/>
</dbReference>
<evidence type="ECO:0000259" key="10">
    <source>
        <dbReference type="Pfam" id="PF01179"/>
    </source>
</evidence>
<dbReference type="Proteomes" id="UP001304895">
    <property type="component" value="Unassembled WGS sequence"/>
</dbReference>
<organism evidence="12 13">
    <name type="scientific">Trichocladium antarcticum</name>
    <dbReference type="NCBI Taxonomy" id="1450529"/>
    <lineage>
        <taxon>Eukaryota</taxon>
        <taxon>Fungi</taxon>
        <taxon>Dikarya</taxon>
        <taxon>Ascomycota</taxon>
        <taxon>Pezizomycotina</taxon>
        <taxon>Sordariomycetes</taxon>
        <taxon>Sordariomycetidae</taxon>
        <taxon>Sordariales</taxon>
        <taxon>Chaetomiaceae</taxon>
        <taxon>Trichocladium</taxon>
    </lineage>
</organism>
<dbReference type="EC" id="1.4.3.-" evidence="8"/>
<keyword evidence="13" id="KW-1185">Reference proteome</keyword>
<comment type="PTM">
    <text evidence="7 8">Topaquinone (TPQ) is generated by copper-dependent autoxidation of a specific tyrosyl residue.</text>
</comment>
<dbReference type="SUPFAM" id="SSF54416">
    <property type="entry name" value="Amine oxidase N-terminal region"/>
    <property type="match status" value="2"/>
</dbReference>
<dbReference type="Pfam" id="PF01179">
    <property type="entry name" value="Cu_amine_oxid"/>
    <property type="match status" value="1"/>
</dbReference>
<dbReference type="InterPro" id="IPR015800">
    <property type="entry name" value="Cu_amine_oxidase_N2"/>
</dbReference>
<accession>A0AAN6UDK8</accession>
<dbReference type="GO" id="GO:0009308">
    <property type="term" value="P:amine metabolic process"/>
    <property type="evidence" value="ECO:0007669"/>
    <property type="project" value="UniProtKB-UniRule"/>
</dbReference>
<reference evidence="12" key="2">
    <citation type="submission" date="2023-05" db="EMBL/GenBank/DDBJ databases">
        <authorList>
            <consortium name="Lawrence Berkeley National Laboratory"/>
            <person name="Steindorff A."/>
            <person name="Hensen N."/>
            <person name="Bonometti L."/>
            <person name="Westerberg I."/>
            <person name="Brannstrom I.O."/>
            <person name="Guillou S."/>
            <person name="Cros-Aarteil S."/>
            <person name="Calhoun S."/>
            <person name="Haridas S."/>
            <person name="Kuo A."/>
            <person name="Mondo S."/>
            <person name="Pangilinan J."/>
            <person name="Riley R."/>
            <person name="Labutti K."/>
            <person name="Andreopoulos B."/>
            <person name="Lipzen A."/>
            <person name="Chen C."/>
            <person name="Yanf M."/>
            <person name="Daum C."/>
            <person name="Ng V."/>
            <person name="Clum A."/>
            <person name="Ohm R."/>
            <person name="Martin F."/>
            <person name="Silar P."/>
            <person name="Natvig D."/>
            <person name="Lalanne C."/>
            <person name="Gautier V."/>
            <person name="Ament-Velasquez S.L."/>
            <person name="Kruys A."/>
            <person name="Hutchinson M.I."/>
            <person name="Powell A.J."/>
            <person name="Barry K."/>
            <person name="Miller A.N."/>
            <person name="Grigoriev I.V."/>
            <person name="Debuchy R."/>
            <person name="Gladieux P."/>
            <person name="Thoren M.H."/>
            <person name="Johannesson H."/>
        </authorList>
    </citation>
    <scope>NUCLEOTIDE SEQUENCE</scope>
    <source>
        <strain evidence="12">CBS 123565</strain>
    </source>
</reference>
<dbReference type="Gene3D" id="3.10.450.40">
    <property type="match status" value="2"/>
</dbReference>
<dbReference type="InterPro" id="IPR000269">
    <property type="entry name" value="Cu_amine_oxidase"/>
</dbReference>
<dbReference type="InterPro" id="IPR036460">
    <property type="entry name" value="Cu_amine_oxidase_C_sf"/>
</dbReference>